<protein>
    <submittedName>
        <fullName evidence="3">Non-classical arabinogalactan protein 31</fullName>
    </submittedName>
</protein>
<keyword evidence="4" id="KW-1185">Reference proteome</keyword>
<dbReference type="STRING" id="337451.A0A443PEH8"/>
<proteinExistence type="predicted"/>
<comment type="caution">
    <text evidence="3">The sequence shown here is derived from an EMBL/GenBank/DDBJ whole genome shotgun (WGS) entry which is preliminary data.</text>
</comment>
<dbReference type="GO" id="GO:0071944">
    <property type="term" value="C:cell periphery"/>
    <property type="evidence" value="ECO:0007669"/>
    <property type="project" value="TreeGrafter"/>
</dbReference>
<name>A0A443PEH8_9MAGN</name>
<dbReference type="PANTHER" id="PTHR33470">
    <property type="entry name" value="OS01G0164075 PROTEIN"/>
    <property type="match status" value="1"/>
</dbReference>
<evidence type="ECO:0000313" key="4">
    <source>
        <dbReference type="Proteomes" id="UP000283530"/>
    </source>
</evidence>
<dbReference type="OrthoDB" id="665669at2759"/>
<dbReference type="Pfam" id="PF01190">
    <property type="entry name" value="Pollen_Ole_e_1"/>
    <property type="match status" value="1"/>
</dbReference>
<evidence type="ECO:0000256" key="2">
    <source>
        <dbReference type="SAM" id="SignalP"/>
    </source>
</evidence>
<dbReference type="AlphaFoldDB" id="A0A443PEH8"/>
<feature type="chain" id="PRO_5019025604" evidence="2">
    <location>
        <begin position="30"/>
        <end position="188"/>
    </location>
</feature>
<dbReference type="Proteomes" id="UP000283530">
    <property type="component" value="Unassembled WGS sequence"/>
</dbReference>
<dbReference type="EMBL" id="QPKB01000007">
    <property type="protein sequence ID" value="RWR89154.1"/>
    <property type="molecule type" value="Genomic_DNA"/>
</dbReference>
<reference evidence="3 4" key="1">
    <citation type="journal article" date="2019" name="Nat. Plants">
        <title>Stout camphor tree genome fills gaps in understanding of flowering plant genome evolution.</title>
        <authorList>
            <person name="Chaw S.M."/>
            <person name="Liu Y.C."/>
            <person name="Wu Y.W."/>
            <person name="Wang H.Y."/>
            <person name="Lin C.I."/>
            <person name="Wu C.S."/>
            <person name="Ke H.M."/>
            <person name="Chang L.Y."/>
            <person name="Hsu C.Y."/>
            <person name="Yang H.T."/>
            <person name="Sudianto E."/>
            <person name="Hsu M.H."/>
            <person name="Wu K.P."/>
            <person name="Wang L.N."/>
            <person name="Leebens-Mack J.H."/>
            <person name="Tsai I.J."/>
        </authorList>
    </citation>
    <scope>NUCLEOTIDE SEQUENCE [LARGE SCALE GENOMIC DNA]</scope>
    <source>
        <strain evidence="4">cv. Chaw 1501</strain>
        <tissue evidence="3">Young leaves</tissue>
    </source>
</reference>
<organism evidence="3 4">
    <name type="scientific">Cinnamomum micranthum f. kanehirae</name>
    <dbReference type="NCBI Taxonomy" id="337451"/>
    <lineage>
        <taxon>Eukaryota</taxon>
        <taxon>Viridiplantae</taxon>
        <taxon>Streptophyta</taxon>
        <taxon>Embryophyta</taxon>
        <taxon>Tracheophyta</taxon>
        <taxon>Spermatophyta</taxon>
        <taxon>Magnoliopsida</taxon>
        <taxon>Magnoliidae</taxon>
        <taxon>Laurales</taxon>
        <taxon>Lauraceae</taxon>
        <taxon>Cinnamomum</taxon>
    </lineage>
</organism>
<gene>
    <name evidence="3" type="ORF">CKAN_01820300</name>
</gene>
<feature type="signal peptide" evidence="2">
    <location>
        <begin position="1"/>
        <end position="29"/>
    </location>
</feature>
<keyword evidence="1 2" id="KW-0732">Signal</keyword>
<dbReference type="PANTHER" id="PTHR33470:SF22">
    <property type="entry name" value="POLLEN OLE E 1 ALLERGEN AND EXTENSIN FAMILY PROTEIN"/>
    <property type="match status" value="1"/>
</dbReference>
<evidence type="ECO:0000256" key="1">
    <source>
        <dbReference type="ARBA" id="ARBA00022729"/>
    </source>
</evidence>
<accession>A0A443PEH8</accession>
<sequence length="188" mass="20314">MAFVSVSLVKRLVAIQVCVVLMMGSFDSAQPLEGPEMDLDAATPSPQLPLRSIRRRIAVQGVVFCKSCNAPGFNPFEASSPLPGAIVSLVCNGGGKHDIVVEGKTDDKGYFFIQPEKVKTYSAHTCKVFLTSSPWEKCKKPTNINGGVSGDSLRFEKVLMGYKEYINLYSTGPFVFAPTSSSPCPRSP</sequence>
<evidence type="ECO:0000313" key="3">
    <source>
        <dbReference type="EMBL" id="RWR89154.1"/>
    </source>
</evidence>